<name>A0A921MLZ8_9FIRM</name>
<reference evidence="1" key="1">
    <citation type="journal article" date="2021" name="PeerJ">
        <title>Extensive microbial diversity within the chicken gut microbiome revealed by metagenomics and culture.</title>
        <authorList>
            <person name="Gilroy R."/>
            <person name="Ravi A."/>
            <person name="Getino M."/>
            <person name="Pursley I."/>
            <person name="Horton D.L."/>
            <person name="Alikhan N.F."/>
            <person name="Baker D."/>
            <person name="Gharbi K."/>
            <person name="Hall N."/>
            <person name="Watson M."/>
            <person name="Adriaenssens E.M."/>
            <person name="Foster-Nyarko E."/>
            <person name="Jarju S."/>
            <person name="Secka A."/>
            <person name="Antonio M."/>
            <person name="Oren A."/>
            <person name="Chaudhuri R.R."/>
            <person name="La Ragione R."/>
            <person name="Hildebrand F."/>
            <person name="Pallen M.J."/>
        </authorList>
    </citation>
    <scope>NUCLEOTIDE SEQUENCE</scope>
    <source>
        <strain evidence="1">CHK179-5677</strain>
    </source>
</reference>
<dbReference type="Proteomes" id="UP000760668">
    <property type="component" value="Unassembled WGS sequence"/>
</dbReference>
<feature type="non-terminal residue" evidence="1">
    <location>
        <position position="1"/>
    </location>
</feature>
<keyword evidence="1" id="KW-0418">Kinase</keyword>
<protein>
    <submittedName>
        <fullName evidence="1">Carbohydrate kinase family protein</fullName>
    </submittedName>
</protein>
<accession>A0A921MLZ8</accession>
<keyword evidence="1" id="KW-0808">Transferase</keyword>
<dbReference type="InterPro" id="IPR029056">
    <property type="entry name" value="Ribokinase-like"/>
</dbReference>
<dbReference type="EMBL" id="DYUC01000064">
    <property type="protein sequence ID" value="HJG86687.1"/>
    <property type="molecule type" value="Genomic_DNA"/>
</dbReference>
<evidence type="ECO:0000313" key="1">
    <source>
        <dbReference type="EMBL" id="HJG86687.1"/>
    </source>
</evidence>
<dbReference type="GO" id="GO:0016301">
    <property type="term" value="F:kinase activity"/>
    <property type="evidence" value="ECO:0007669"/>
    <property type="project" value="UniProtKB-KW"/>
</dbReference>
<comment type="caution">
    <text evidence="1">The sequence shown here is derived from an EMBL/GenBank/DDBJ whole genome shotgun (WGS) entry which is preliminary data.</text>
</comment>
<gene>
    <name evidence="1" type="ORF">K8V01_06670</name>
</gene>
<dbReference type="SUPFAM" id="SSF53613">
    <property type="entry name" value="Ribokinase-like"/>
    <property type="match status" value="1"/>
</dbReference>
<proteinExistence type="predicted"/>
<dbReference type="AlphaFoldDB" id="A0A921MLZ8"/>
<dbReference type="Gene3D" id="3.40.1190.20">
    <property type="match status" value="1"/>
</dbReference>
<organism evidence="1 2">
    <name type="scientific">Pseudoflavonifractor capillosus</name>
    <dbReference type="NCBI Taxonomy" id="106588"/>
    <lineage>
        <taxon>Bacteria</taxon>
        <taxon>Bacillati</taxon>
        <taxon>Bacillota</taxon>
        <taxon>Clostridia</taxon>
        <taxon>Eubacteriales</taxon>
        <taxon>Oscillospiraceae</taxon>
        <taxon>Pseudoflavonifractor</taxon>
    </lineage>
</organism>
<sequence length="59" mass="6058">SFGGGLIYALLSGKSTQEAVEFAVAASALKHSIEGDYNMVTVAEVEKLAGGDGSGRIQR</sequence>
<reference evidence="1" key="2">
    <citation type="submission" date="2021-09" db="EMBL/GenBank/DDBJ databases">
        <authorList>
            <person name="Gilroy R."/>
        </authorList>
    </citation>
    <scope>NUCLEOTIDE SEQUENCE</scope>
    <source>
        <strain evidence="1">CHK179-5677</strain>
    </source>
</reference>
<evidence type="ECO:0000313" key="2">
    <source>
        <dbReference type="Proteomes" id="UP000760668"/>
    </source>
</evidence>